<accession>A0AAE0F8G2</accession>
<evidence type="ECO:0000313" key="13">
    <source>
        <dbReference type="Proteomes" id="UP001190700"/>
    </source>
</evidence>
<keyword evidence="13" id="KW-1185">Reference proteome</keyword>
<protein>
    <recommendedName>
        <fullName evidence="11">Aminotransferase class I/classII large domain-containing protein</fullName>
    </recommendedName>
</protein>
<dbReference type="FunFam" id="3.90.1150.10:FF:000010">
    <property type="entry name" value="Alanine aminotransferase 2"/>
    <property type="match status" value="1"/>
</dbReference>
<dbReference type="InterPro" id="IPR004839">
    <property type="entry name" value="Aminotransferase_I/II_large"/>
</dbReference>
<dbReference type="InterPro" id="IPR015424">
    <property type="entry name" value="PyrdxlP-dep_Trfase"/>
</dbReference>
<evidence type="ECO:0000256" key="7">
    <source>
        <dbReference type="ARBA" id="ARBA00025708"/>
    </source>
</evidence>
<dbReference type="CDD" id="cd00609">
    <property type="entry name" value="AAT_like"/>
    <property type="match status" value="1"/>
</dbReference>
<evidence type="ECO:0000256" key="5">
    <source>
        <dbReference type="ARBA" id="ARBA00022679"/>
    </source>
</evidence>
<dbReference type="InterPro" id="IPR045088">
    <property type="entry name" value="ALAT1/2-like"/>
</dbReference>
<comment type="cofactor">
    <cofactor evidence="2">
        <name>pyridoxal 5'-phosphate</name>
        <dbReference type="ChEBI" id="CHEBI:597326"/>
    </cofactor>
</comment>
<comment type="subunit">
    <text evidence="3">Homodimer.</text>
</comment>
<sequence length="546" mass="60155">MGNGKSKNVEVGKAETGKLKRVDVSPVANYQANIAESHETFAVTEQWSPQPRPSLDKRLSLDLLSSTQLPEQSKQGKVFHPDLLNRNLVQMKYAVRGELAAKAKMLEEQGKTVTFTNIGNPHALGQQPITFYRQVLCLLTAPFLLDEPTIEQLFPSDVIARARSYLKDISGGVGAYSDSRGLQRFRQDVAHFIQKRDGFPSDPNTIFLTDGASMAVRLCLNALIRNKQDGLLCPIPQYPLYSAGVELYGGTLIGYELDESNGWAMNIDNLKSQLMAEKQRGVLCRALVFINPGNPTGQCLTVENLREVIKFAYNEQLVIMADEVYQENIYASDAKFVSCKKVLMEMGAPYSQSVELLSFHTISKGLIGECGLRGGYMEMTNIHPGAVDMILKLASINLCPNVLGQAATALMCNPPKPEEPSYALYTKERHGIYDSLKRRAEMLVNAFNELDGISCNITKGALYAFPNIDLPPKALEAAAKAGRIGDEFYCLALLDATGIVTVPGSGFGQVAGTYHFRTTILPNEAQMPDIIAKFKGFHEKFMTQYA</sequence>
<dbReference type="InterPro" id="IPR015422">
    <property type="entry name" value="PyrdxlP-dep_Trfase_small"/>
</dbReference>
<evidence type="ECO:0000256" key="4">
    <source>
        <dbReference type="ARBA" id="ARBA00022576"/>
    </source>
</evidence>
<dbReference type="Proteomes" id="UP001190700">
    <property type="component" value="Unassembled WGS sequence"/>
</dbReference>
<evidence type="ECO:0000256" key="6">
    <source>
        <dbReference type="ARBA" id="ARBA00022898"/>
    </source>
</evidence>
<dbReference type="AlphaFoldDB" id="A0AAE0F8G2"/>
<dbReference type="Gene3D" id="3.40.640.10">
    <property type="entry name" value="Type I PLP-dependent aspartate aminotransferase-like (Major domain)"/>
    <property type="match status" value="1"/>
</dbReference>
<evidence type="ECO:0000256" key="3">
    <source>
        <dbReference type="ARBA" id="ARBA00011738"/>
    </source>
</evidence>
<organism evidence="12 13">
    <name type="scientific">Cymbomonas tetramitiformis</name>
    <dbReference type="NCBI Taxonomy" id="36881"/>
    <lineage>
        <taxon>Eukaryota</taxon>
        <taxon>Viridiplantae</taxon>
        <taxon>Chlorophyta</taxon>
        <taxon>Pyramimonadophyceae</taxon>
        <taxon>Pyramimonadales</taxon>
        <taxon>Pyramimonadaceae</taxon>
        <taxon>Cymbomonas</taxon>
    </lineage>
</organism>
<gene>
    <name evidence="12" type="ORF">CYMTET_35796</name>
</gene>
<keyword evidence="4" id="KW-0032">Aminotransferase</keyword>
<dbReference type="FunFam" id="1.10.287.1970:FF:000001">
    <property type="entry name" value="Alanine aminotransferase 2"/>
    <property type="match status" value="1"/>
</dbReference>
<comment type="similarity">
    <text evidence="9">Belongs to the class-I pyridoxal-phosphate-dependent aminotransferase family. Alanine aminotransferase subfamily.</text>
</comment>
<dbReference type="Gene3D" id="1.10.287.1970">
    <property type="match status" value="1"/>
</dbReference>
<dbReference type="InterPro" id="IPR015421">
    <property type="entry name" value="PyrdxlP-dep_Trfase_major"/>
</dbReference>
<evidence type="ECO:0000256" key="10">
    <source>
        <dbReference type="ARBA" id="ARBA00052537"/>
    </source>
</evidence>
<dbReference type="EMBL" id="LGRX02022924">
    <property type="protein sequence ID" value="KAK3255006.1"/>
    <property type="molecule type" value="Genomic_DNA"/>
</dbReference>
<dbReference type="PANTHER" id="PTHR11751">
    <property type="entry name" value="ALANINE AMINOTRANSFERASE"/>
    <property type="match status" value="1"/>
</dbReference>
<proteinExistence type="inferred from homology"/>
<dbReference type="GO" id="GO:0009853">
    <property type="term" value="P:photorespiration"/>
    <property type="evidence" value="ECO:0007669"/>
    <property type="project" value="TreeGrafter"/>
</dbReference>
<comment type="catalytic activity">
    <reaction evidence="10">
        <text>glycine + 2-oxoglutarate = glyoxylate + L-glutamate</text>
        <dbReference type="Rhea" id="RHEA:14089"/>
        <dbReference type="ChEBI" id="CHEBI:16810"/>
        <dbReference type="ChEBI" id="CHEBI:29985"/>
        <dbReference type="ChEBI" id="CHEBI:36655"/>
        <dbReference type="ChEBI" id="CHEBI:57305"/>
        <dbReference type="EC" id="2.6.1.4"/>
    </reaction>
</comment>
<evidence type="ECO:0000256" key="8">
    <source>
        <dbReference type="ARBA" id="ARBA00025709"/>
    </source>
</evidence>
<name>A0AAE0F8G2_9CHLO</name>
<dbReference type="GO" id="GO:0008453">
    <property type="term" value="F:alanine-glyoxylate transaminase activity"/>
    <property type="evidence" value="ECO:0007669"/>
    <property type="project" value="UniProtKB-EC"/>
</dbReference>
<keyword evidence="6" id="KW-0663">Pyridoxal phosphate</keyword>
<evidence type="ECO:0000256" key="1">
    <source>
        <dbReference type="ARBA" id="ARBA00001781"/>
    </source>
</evidence>
<keyword evidence="5" id="KW-0808">Transferase</keyword>
<evidence type="ECO:0000256" key="9">
    <source>
        <dbReference type="ARBA" id="ARBA00025785"/>
    </source>
</evidence>
<evidence type="ECO:0000313" key="12">
    <source>
        <dbReference type="EMBL" id="KAK3255006.1"/>
    </source>
</evidence>
<comment type="pathway">
    <text evidence="8">Photosynthesis; C4 acid pathway.</text>
</comment>
<feature type="domain" description="Aminotransferase class I/classII large" evidence="11">
    <location>
        <begin position="160"/>
        <end position="530"/>
    </location>
</feature>
<comment type="pathway">
    <text evidence="7">Amino-acid degradation; L-alanine degradation via transaminase pathway; pyruvate from L-alanine: step 1/1.</text>
</comment>
<dbReference type="SUPFAM" id="SSF53383">
    <property type="entry name" value="PLP-dependent transferases"/>
    <property type="match status" value="1"/>
</dbReference>
<dbReference type="Pfam" id="PF00155">
    <property type="entry name" value="Aminotran_1_2"/>
    <property type="match status" value="1"/>
</dbReference>
<dbReference type="GO" id="GO:0004021">
    <property type="term" value="F:L-alanine:2-oxoglutarate aminotransferase activity"/>
    <property type="evidence" value="ECO:0007669"/>
    <property type="project" value="UniProtKB-ARBA"/>
</dbReference>
<dbReference type="FunFam" id="3.40.640.10:FF:000012">
    <property type="entry name" value="alanine aminotransferase 2"/>
    <property type="match status" value="1"/>
</dbReference>
<evidence type="ECO:0000256" key="2">
    <source>
        <dbReference type="ARBA" id="ARBA00001933"/>
    </source>
</evidence>
<reference evidence="12 13" key="1">
    <citation type="journal article" date="2015" name="Genome Biol. Evol.">
        <title>Comparative Genomics of a Bacterivorous Green Alga Reveals Evolutionary Causalities and Consequences of Phago-Mixotrophic Mode of Nutrition.</title>
        <authorList>
            <person name="Burns J.A."/>
            <person name="Paasch A."/>
            <person name="Narechania A."/>
            <person name="Kim E."/>
        </authorList>
    </citation>
    <scope>NUCLEOTIDE SEQUENCE [LARGE SCALE GENOMIC DNA]</scope>
    <source>
        <strain evidence="12 13">PLY_AMNH</strain>
    </source>
</reference>
<comment type="catalytic activity">
    <reaction evidence="1">
        <text>glyoxylate + L-alanine = glycine + pyruvate</text>
        <dbReference type="Rhea" id="RHEA:24248"/>
        <dbReference type="ChEBI" id="CHEBI:15361"/>
        <dbReference type="ChEBI" id="CHEBI:36655"/>
        <dbReference type="ChEBI" id="CHEBI:57305"/>
        <dbReference type="ChEBI" id="CHEBI:57972"/>
        <dbReference type="EC" id="2.6.1.44"/>
    </reaction>
</comment>
<dbReference type="GO" id="GO:0047958">
    <property type="term" value="F:glycine:2-oxoglutarate aminotransferase activity"/>
    <property type="evidence" value="ECO:0007669"/>
    <property type="project" value="UniProtKB-EC"/>
</dbReference>
<dbReference type="PANTHER" id="PTHR11751:SF373">
    <property type="entry name" value="GLUTAMATE--GLYOXYLATE AMINOTRANSFERASE 2"/>
    <property type="match status" value="1"/>
</dbReference>
<dbReference type="Gene3D" id="3.90.1150.10">
    <property type="entry name" value="Aspartate Aminotransferase, domain 1"/>
    <property type="match status" value="1"/>
</dbReference>
<evidence type="ECO:0000259" key="11">
    <source>
        <dbReference type="Pfam" id="PF00155"/>
    </source>
</evidence>
<dbReference type="GO" id="GO:0030170">
    <property type="term" value="F:pyridoxal phosphate binding"/>
    <property type="evidence" value="ECO:0007669"/>
    <property type="project" value="InterPro"/>
</dbReference>
<comment type="caution">
    <text evidence="12">The sequence shown here is derived from an EMBL/GenBank/DDBJ whole genome shotgun (WGS) entry which is preliminary data.</text>
</comment>